<dbReference type="EMBL" id="CAUJNA010000613">
    <property type="protein sequence ID" value="CAJ1379282.1"/>
    <property type="molecule type" value="Genomic_DNA"/>
</dbReference>
<organism evidence="1 2">
    <name type="scientific">Effrenium voratum</name>
    <dbReference type="NCBI Taxonomy" id="2562239"/>
    <lineage>
        <taxon>Eukaryota</taxon>
        <taxon>Sar</taxon>
        <taxon>Alveolata</taxon>
        <taxon>Dinophyceae</taxon>
        <taxon>Suessiales</taxon>
        <taxon>Symbiodiniaceae</taxon>
        <taxon>Effrenium</taxon>
    </lineage>
</organism>
<dbReference type="Gene3D" id="3.40.50.150">
    <property type="entry name" value="Vaccinia Virus protein VP39"/>
    <property type="match status" value="1"/>
</dbReference>
<keyword evidence="2" id="KW-1185">Reference proteome</keyword>
<name>A0AA36I224_9DINO</name>
<sequence>MGSCRNSRGRSCACWAPRRHTWHGKPRRALRDEGEIVIHVSEVEGGSSLELGKVRREAATRSWAFAAWKQPRSNARRVALQGLEFYAFTLPHENTFQVAVWRQLGDVVASGYRLPVDSSPLLVKVVEGESFSPGRMGARIGPLADLYQRKPFDRRAWVYWESFWVPGVNLDRKSFQPWLSKLTLEHKEAPGPNPEEAAATEDGARHSKADAFAEIYRRGVWPGLCSRSGPGSDPFHPMVRIAITALDMAVDLLEATSMLDAACGDAAWIAAGFLSRRPGVRYIGIDIVSHVIEENRQKFPNLRFLAADLSHCELPEAELIFSKERRSTTCLLRMLCMHCVCCSRLEQGTW</sequence>
<gene>
    <name evidence="1" type="ORF">EVOR1521_LOCUS7565</name>
</gene>
<comment type="caution">
    <text evidence="1">The sequence shown here is derived from an EMBL/GenBank/DDBJ whole genome shotgun (WGS) entry which is preliminary data.</text>
</comment>
<reference evidence="1" key="1">
    <citation type="submission" date="2023-08" db="EMBL/GenBank/DDBJ databases">
        <authorList>
            <person name="Chen Y."/>
            <person name="Shah S."/>
            <person name="Dougan E. K."/>
            <person name="Thang M."/>
            <person name="Chan C."/>
        </authorList>
    </citation>
    <scope>NUCLEOTIDE SEQUENCE</scope>
</reference>
<accession>A0AA36I224</accession>
<dbReference type="AlphaFoldDB" id="A0AA36I224"/>
<dbReference type="Proteomes" id="UP001178507">
    <property type="component" value="Unassembled WGS sequence"/>
</dbReference>
<dbReference type="SUPFAM" id="SSF53335">
    <property type="entry name" value="S-adenosyl-L-methionine-dependent methyltransferases"/>
    <property type="match status" value="1"/>
</dbReference>
<evidence type="ECO:0008006" key="3">
    <source>
        <dbReference type="Google" id="ProtNLM"/>
    </source>
</evidence>
<dbReference type="InterPro" id="IPR029063">
    <property type="entry name" value="SAM-dependent_MTases_sf"/>
</dbReference>
<evidence type="ECO:0000313" key="1">
    <source>
        <dbReference type="EMBL" id="CAJ1379282.1"/>
    </source>
</evidence>
<proteinExistence type="predicted"/>
<evidence type="ECO:0000313" key="2">
    <source>
        <dbReference type="Proteomes" id="UP001178507"/>
    </source>
</evidence>
<protein>
    <recommendedName>
        <fullName evidence="3">Methyltransferase domain-containing protein</fullName>
    </recommendedName>
</protein>